<organism evidence="5 6">
    <name type="scientific">Artemisia annua</name>
    <name type="common">Sweet wormwood</name>
    <dbReference type="NCBI Taxonomy" id="35608"/>
    <lineage>
        <taxon>Eukaryota</taxon>
        <taxon>Viridiplantae</taxon>
        <taxon>Streptophyta</taxon>
        <taxon>Embryophyta</taxon>
        <taxon>Tracheophyta</taxon>
        <taxon>Spermatophyta</taxon>
        <taxon>Magnoliopsida</taxon>
        <taxon>eudicotyledons</taxon>
        <taxon>Gunneridae</taxon>
        <taxon>Pentapetalae</taxon>
        <taxon>asterids</taxon>
        <taxon>campanulids</taxon>
        <taxon>Asterales</taxon>
        <taxon>Asteraceae</taxon>
        <taxon>Asteroideae</taxon>
        <taxon>Anthemideae</taxon>
        <taxon>Artemisiinae</taxon>
        <taxon>Artemisia</taxon>
    </lineage>
</organism>
<dbReference type="InterPro" id="IPR018170">
    <property type="entry name" value="Aldo/ket_reductase_CS"/>
</dbReference>
<dbReference type="PROSITE" id="PS00062">
    <property type="entry name" value="ALDOKETO_REDUCTASE_2"/>
    <property type="match status" value="1"/>
</dbReference>
<gene>
    <name evidence="5" type="ORF">CTI12_AA538900</name>
</gene>
<comment type="caution">
    <text evidence="5">The sequence shown here is derived from an EMBL/GenBank/DDBJ whole genome shotgun (WGS) entry which is preliminary data.</text>
</comment>
<dbReference type="Pfam" id="PF00248">
    <property type="entry name" value="Aldo_ket_red"/>
    <property type="match status" value="1"/>
</dbReference>
<dbReference type="OrthoDB" id="416253at2759"/>
<dbReference type="InterPro" id="IPR020471">
    <property type="entry name" value="AKR"/>
</dbReference>
<dbReference type="PANTHER" id="PTHR11732">
    <property type="entry name" value="ALDO/KETO REDUCTASE"/>
    <property type="match status" value="1"/>
</dbReference>
<evidence type="ECO:0000256" key="1">
    <source>
        <dbReference type="PIRSR" id="PIRSR000097-1"/>
    </source>
</evidence>
<evidence type="ECO:0000313" key="5">
    <source>
        <dbReference type="EMBL" id="PWA43108.1"/>
    </source>
</evidence>
<dbReference type="GO" id="GO:0016491">
    <property type="term" value="F:oxidoreductase activity"/>
    <property type="evidence" value="ECO:0007669"/>
    <property type="project" value="InterPro"/>
</dbReference>
<evidence type="ECO:0000256" key="3">
    <source>
        <dbReference type="PIRSR" id="PIRSR000097-3"/>
    </source>
</evidence>
<keyword evidence="6" id="KW-1185">Reference proteome</keyword>
<accession>A0A2U1L269</accession>
<dbReference type="STRING" id="35608.A0A2U1L269"/>
<dbReference type="AlphaFoldDB" id="A0A2U1L269"/>
<protein>
    <submittedName>
        <fullName evidence="5">D-galacturonate reductase</fullName>
    </submittedName>
</protein>
<proteinExistence type="predicted"/>
<evidence type="ECO:0000313" key="6">
    <source>
        <dbReference type="Proteomes" id="UP000245207"/>
    </source>
</evidence>
<dbReference type="Proteomes" id="UP000245207">
    <property type="component" value="Unassembled WGS sequence"/>
</dbReference>
<dbReference type="Gene3D" id="3.20.20.100">
    <property type="entry name" value="NADP-dependent oxidoreductase domain"/>
    <property type="match status" value="1"/>
</dbReference>
<dbReference type="PROSITE" id="PS00798">
    <property type="entry name" value="ALDOKETO_REDUCTASE_1"/>
    <property type="match status" value="1"/>
</dbReference>
<dbReference type="InterPro" id="IPR036812">
    <property type="entry name" value="NAD(P)_OxRdtase_dom_sf"/>
</dbReference>
<reference evidence="5 6" key="1">
    <citation type="journal article" date="2018" name="Mol. Plant">
        <title>The genome of Artemisia annua provides insight into the evolution of Asteraceae family and artemisinin biosynthesis.</title>
        <authorList>
            <person name="Shen Q."/>
            <person name="Zhang L."/>
            <person name="Liao Z."/>
            <person name="Wang S."/>
            <person name="Yan T."/>
            <person name="Shi P."/>
            <person name="Liu M."/>
            <person name="Fu X."/>
            <person name="Pan Q."/>
            <person name="Wang Y."/>
            <person name="Lv Z."/>
            <person name="Lu X."/>
            <person name="Zhang F."/>
            <person name="Jiang W."/>
            <person name="Ma Y."/>
            <person name="Chen M."/>
            <person name="Hao X."/>
            <person name="Li L."/>
            <person name="Tang Y."/>
            <person name="Lv G."/>
            <person name="Zhou Y."/>
            <person name="Sun X."/>
            <person name="Brodelius P.E."/>
            <person name="Rose J.K.C."/>
            <person name="Tang K."/>
        </authorList>
    </citation>
    <scope>NUCLEOTIDE SEQUENCE [LARGE SCALE GENOMIC DNA]</scope>
    <source>
        <strain evidence="6">cv. Huhao1</strain>
        <tissue evidence="5">Leaf</tissue>
    </source>
</reference>
<dbReference type="EMBL" id="PKPP01012014">
    <property type="protein sequence ID" value="PWA43108.1"/>
    <property type="molecule type" value="Genomic_DNA"/>
</dbReference>
<dbReference type="PIRSF" id="PIRSF000097">
    <property type="entry name" value="AKR"/>
    <property type="match status" value="1"/>
</dbReference>
<dbReference type="PRINTS" id="PR00069">
    <property type="entry name" value="ALDKETRDTASE"/>
</dbReference>
<feature type="binding site" evidence="2">
    <location>
        <position position="118"/>
    </location>
    <ligand>
        <name>substrate</name>
    </ligand>
</feature>
<evidence type="ECO:0000259" key="4">
    <source>
        <dbReference type="Pfam" id="PF00248"/>
    </source>
</evidence>
<feature type="domain" description="NADP-dependent oxidoreductase" evidence="4">
    <location>
        <begin position="21"/>
        <end position="217"/>
    </location>
</feature>
<dbReference type="InterPro" id="IPR023210">
    <property type="entry name" value="NADP_OxRdtase_dom"/>
</dbReference>
<evidence type="ECO:0000256" key="2">
    <source>
        <dbReference type="PIRSR" id="PIRSR000097-2"/>
    </source>
</evidence>
<feature type="active site" description="Proton donor" evidence="1">
    <location>
        <position position="55"/>
    </location>
</feature>
<dbReference type="SUPFAM" id="SSF51430">
    <property type="entry name" value="NAD(P)-linked oxidoreductase"/>
    <property type="match status" value="1"/>
</dbReference>
<feature type="site" description="Lowers pKa of active site Tyr" evidence="3">
    <location>
        <position position="85"/>
    </location>
</feature>
<name>A0A2U1L269_ARTAN</name>
<sequence>MAPIPETTITSSDGPRPIPLIGLGTATVERSDVVKTAVLEAIKVGYRHFDTAAFYGTEKPVGEAIAEALSSGLIKSRCEVFITTKLWCNSTERELVLPALKHSLRNLGLDYVDLYLVHWPLKINQKHLKVPVPKECVTAIDIKSVWEAMEECQNLGLTKSIGVSNFSTDKIQEILSFAKIPPAVNQVEMNPLWQQKQLNKFCKENHILLTAYSPLASAGNSWGNNSVIGCDVLEDIAKSREKTTAQVHPFPLLNLAVYHI</sequence>